<protein>
    <submittedName>
        <fullName evidence="3">Uncharacterized protein</fullName>
    </submittedName>
</protein>
<keyword evidence="2" id="KW-1133">Transmembrane helix</keyword>
<evidence type="ECO:0000256" key="2">
    <source>
        <dbReference type="SAM" id="Phobius"/>
    </source>
</evidence>
<name>A0A851HIU4_9MOLU</name>
<feature type="compositionally biased region" description="Basic and acidic residues" evidence="1">
    <location>
        <begin position="171"/>
        <end position="180"/>
    </location>
</feature>
<feature type="compositionally biased region" description="Low complexity" evidence="1">
    <location>
        <begin position="181"/>
        <end position="196"/>
    </location>
</feature>
<organism evidence="3 4">
    <name type="scientific">Candidatus Phytoplasma pruni</name>
    <dbReference type="NCBI Taxonomy" id="479893"/>
    <lineage>
        <taxon>Bacteria</taxon>
        <taxon>Bacillati</taxon>
        <taxon>Mycoplasmatota</taxon>
        <taxon>Mollicutes</taxon>
        <taxon>Acholeplasmatales</taxon>
        <taxon>Acholeplasmataceae</taxon>
        <taxon>Candidatus Phytoplasma</taxon>
        <taxon>16SrIII (X-disease group)</taxon>
    </lineage>
</organism>
<dbReference type="EMBL" id="JABUOH010000001">
    <property type="protein sequence ID" value="NWN45476.1"/>
    <property type="molecule type" value="Genomic_DNA"/>
</dbReference>
<evidence type="ECO:0000256" key="1">
    <source>
        <dbReference type="SAM" id="MobiDB-lite"/>
    </source>
</evidence>
<dbReference type="AlphaFoldDB" id="A0A851HIU4"/>
<gene>
    <name evidence="3" type="ORF">HR065_00030</name>
</gene>
<sequence length="282" mass="33355">MKFTVANETWTSILENLKENWVPYLIVSSIILAVPLQKLIKLLMRFVLFLLNFFFGEEKEKNDVNNENPQISIQNQLSDDLYKNKNLSLIELTILDMQRRKEEEKNSREKDKDIDLIRLELYQSKLESKMELNQQQNFFEKELLKQKLELLEKELLKNSIKNSFNFNGNEKNQRKNDHSHNNPSNNNNGNNSPEGENVNEKPIDLSFIEETINKQIPESLKKIFDQLKNVSEMQLFMLNNMPMNDNSFSYYDDQKNALYIDPKDLPFVKTLLVDKTNKQLKN</sequence>
<dbReference type="Proteomes" id="UP000568109">
    <property type="component" value="Unassembled WGS sequence"/>
</dbReference>
<feature type="region of interest" description="Disordered" evidence="1">
    <location>
        <begin position="164"/>
        <end position="199"/>
    </location>
</feature>
<evidence type="ECO:0000313" key="3">
    <source>
        <dbReference type="EMBL" id="NWN45476.1"/>
    </source>
</evidence>
<accession>A0A851HIU4</accession>
<keyword evidence="4" id="KW-1185">Reference proteome</keyword>
<proteinExistence type="predicted"/>
<keyword evidence="2" id="KW-0472">Membrane</keyword>
<keyword evidence="2" id="KW-0812">Transmembrane</keyword>
<evidence type="ECO:0000313" key="4">
    <source>
        <dbReference type="Proteomes" id="UP000568109"/>
    </source>
</evidence>
<comment type="caution">
    <text evidence="3">The sequence shown here is derived from an EMBL/GenBank/DDBJ whole genome shotgun (WGS) entry which is preliminary data.</text>
</comment>
<reference evidence="3 4" key="1">
    <citation type="submission" date="2020-06" db="EMBL/GenBank/DDBJ databases">
        <title>Draft genome sequence of Candidatus Phytoplasma pruni (X-disease group, subgroup 16SrIII-B) strain ChTDIII from Argentina.</title>
        <authorList>
            <person name="Fernandez F.D."/>
            <person name="Zuebert C."/>
            <person name="Huettel B."/>
            <person name="Kube M."/>
            <person name="Conci L.R."/>
        </authorList>
    </citation>
    <scope>NUCLEOTIDE SEQUENCE [LARGE SCALE GENOMIC DNA]</scope>
    <source>
        <strain evidence="3 4">ChTDIII</strain>
    </source>
</reference>
<feature type="transmembrane region" description="Helical" evidence="2">
    <location>
        <begin position="21"/>
        <end position="40"/>
    </location>
</feature>